<sequence length="83" mass="9751">MEIKVKHLQRVESDHRPILMDLEGNLKETLCKIDNLERKDVEGWISEGDLLQLDILVKKANALVRKWQKSGSDGYIHYNKNRH</sequence>
<evidence type="ECO:0000313" key="1">
    <source>
        <dbReference type="EMBL" id="WOL17318.1"/>
    </source>
</evidence>
<keyword evidence="2" id="KW-1185">Reference proteome</keyword>
<evidence type="ECO:0000313" key="2">
    <source>
        <dbReference type="Proteomes" id="UP001327560"/>
    </source>
</evidence>
<accession>A0AAQ3L2B5</accession>
<dbReference type="Proteomes" id="UP001327560">
    <property type="component" value="Chromosome 8"/>
</dbReference>
<protein>
    <submittedName>
        <fullName evidence="1">Uncharacterized protein</fullName>
    </submittedName>
</protein>
<name>A0AAQ3L2B5_9LILI</name>
<organism evidence="1 2">
    <name type="scientific">Canna indica</name>
    <name type="common">Indian-shot</name>
    <dbReference type="NCBI Taxonomy" id="4628"/>
    <lineage>
        <taxon>Eukaryota</taxon>
        <taxon>Viridiplantae</taxon>
        <taxon>Streptophyta</taxon>
        <taxon>Embryophyta</taxon>
        <taxon>Tracheophyta</taxon>
        <taxon>Spermatophyta</taxon>
        <taxon>Magnoliopsida</taxon>
        <taxon>Liliopsida</taxon>
        <taxon>Zingiberales</taxon>
        <taxon>Cannaceae</taxon>
        <taxon>Canna</taxon>
    </lineage>
</organism>
<dbReference type="EMBL" id="CP136897">
    <property type="protein sequence ID" value="WOL17318.1"/>
    <property type="molecule type" value="Genomic_DNA"/>
</dbReference>
<proteinExistence type="predicted"/>
<gene>
    <name evidence="1" type="ORF">Cni_G26109</name>
</gene>
<reference evidence="1 2" key="1">
    <citation type="submission" date="2023-10" db="EMBL/GenBank/DDBJ databases">
        <title>Chromosome-scale genome assembly provides insights into flower coloration mechanisms of Canna indica.</title>
        <authorList>
            <person name="Li C."/>
        </authorList>
    </citation>
    <scope>NUCLEOTIDE SEQUENCE [LARGE SCALE GENOMIC DNA]</scope>
    <source>
        <tissue evidence="1">Flower</tissue>
    </source>
</reference>
<dbReference type="AlphaFoldDB" id="A0AAQ3L2B5"/>